<feature type="region of interest" description="Disordered" evidence="1">
    <location>
        <begin position="422"/>
        <end position="460"/>
    </location>
</feature>
<organism evidence="3">
    <name type="scientific">Prasinoderma singulare</name>
    <dbReference type="NCBI Taxonomy" id="676789"/>
    <lineage>
        <taxon>Eukaryota</taxon>
        <taxon>Viridiplantae</taxon>
        <taxon>Prasinodermophyta</taxon>
        <taxon>Prasinodermophyceae</taxon>
        <taxon>Prasinodermales</taxon>
        <taxon>Prasinodermaceae</taxon>
        <taxon>Prasinoderma</taxon>
    </lineage>
</organism>
<dbReference type="InterPro" id="IPR044798">
    <property type="entry name" value="EAF1A/B"/>
</dbReference>
<gene>
    <name evidence="3" type="ORF">PSIN1315_LOCUS7639</name>
</gene>
<dbReference type="InterPro" id="IPR009057">
    <property type="entry name" value="Homeodomain-like_sf"/>
</dbReference>
<dbReference type="AlphaFoldDB" id="A0A7S3BMK4"/>
<sequence>MPGRRSKAADRTDKARADAVTELGVHEVGESVLDVPATESKRDVEAAVMEAAICAGAPSQFETTAEGKACGQCDANRQASDSAVDEKLDVKACGEASGSRAERGGKHLVEQTHYVPQKALVAERMRRAREATILERAEEVVAEERQQRVLLARAETKLVGMSPGAAALPARCAAHWDFALSEMSWLAADVVQERRWKVHMAGVLACEAAVLGGVDGLRKYAAHHGKLLSNAGARRASKPTSEAAAAAATDKVGKGTPAPRLRRKSTRNAKGSDPKHSNISEEGRSTTSKGDALPKRTTDGPVPLISQYEPAVTVSPLFFDSGTDGLSLALSVLSAAALECNVTRAAASAALQEAEAALRTAEQAEVHALAVFNERERLAREQALVRARAEETAILAAQQRAGVEDVKGKKRRKTGAISVGMGEDADAEAVTGSPQPPKRMRTSMQGRPGMELVPDGKKAKRRKQQYAETREEALRTGLPLRSHKTGGKDGRAAGAKRAKVGKVGPHSSHAHVVQPWSSAEDHILAAIVHEFGQMNWGLVSDVLSGRAAMTGLYRLPAHCKQRWKLLAMPQDGSNDPMRSQLAKMQMSKQQARTWLARWLPIDDNLLKAHAERLTFIHNRSFAKRECIARQIAEQPSVTTHESHAHVQQQQFMLESGNEPMELLDRTPCLPTGVTSCRPEVDFSRYAPARALRGMAAQHEDERLAQHRQVALLARPVISTGQRAHGNTVAALMQAATEGRFTLLQRQLLQQLQQKARDGNPQALAASQAIATAMQMHTKNAARLPPDVPFGRMC</sequence>
<dbReference type="Gene3D" id="1.10.10.60">
    <property type="entry name" value="Homeodomain-like"/>
    <property type="match status" value="1"/>
</dbReference>
<dbReference type="GO" id="GO:0035267">
    <property type="term" value="C:NuA4 histone acetyltransferase complex"/>
    <property type="evidence" value="ECO:0007669"/>
    <property type="project" value="InterPro"/>
</dbReference>
<evidence type="ECO:0000256" key="1">
    <source>
        <dbReference type="SAM" id="MobiDB-lite"/>
    </source>
</evidence>
<feature type="compositionally biased region" description="Basic and acidic residues" evidence="1">
    <location>
        <begin position="270"/>
        <end position="284"/>
    </location>
</feature>
<dbReference type="SUPFAM" id="SSF46689">
    <property type="entry name" value="Homeodomain-like"/>
    <property type="match status" value="1"/>
</dbReference>
<dbReference type="CDD" id="cd00167">
    <property type="entry name" value="SANT"/>
    <property type="match status" value="1"/>
</dbReference>
<name>A0A7S3BMK4_9VIRI</name>
<feature type="domain" description="Myb-like" evidence="2">
    <location>
        <begin position="515"/>
        <end position="567"/>
    </location>
</feature>
<dbReference type="Pfam" id="PF13921">
    <property type="entry name" value="Myb_DNA-bind_6"/>
    <property type="match status" value="1"/>
</dbReference>
<protein>
    <recommendedName>
        <fullName evidence="2">Myb-like domain-containing protein</fullName>
    </recommendedName>
</protein>
<reference evidence="3" key="1">
    <citation type="submission" date="2021-01" db="EMBL/GenBank/DDBJ databases">
        <authorList>
            <person name="Corre E."/>
            <person name="Pelletier E."/>
            <person name="Niang G."/>
            <person name="Scheremetjew M."/>
            <person name="Finn R."/>
            <person name="Kale V."/>
            <person name="Holt S."/>
            <person name="Cochrane G."/>
            <person name="Meng A."/>
            <person name="Brown T."/>
            <person name="Cohen L."/>
        </authorList>
    </citation>
    <scope>NUCLEOTIDE SEQUENCE</scope>
    <source>
        <strain evidence="3">RCC927</strain>
    </source>
</reference>
<evidence type="ECO:0000259" key="2">
    <source>
        <dbReference type="PROSITE" id="PS50090"/>
    </source>
</evidence>
<feature type="region of interest" description="Disordered" evidence="1">
    <location>
        <begin position="231"/>
        <end position="303"/>
    </location>
</feature>
<dbReference type="PANTHER" id="PTHR46774">
    <property type="entry name" value="CHROMATIN MODIFICATION-RELATED PROTEIN EAF1 A-RELATED"/>
    <property type="match status" value="1"/>
</dbReference>
<dbReference type="PROSITE" id="PS50090">
    <property type="entry name" value="MYB_LIKE"/>
    <property type="match status" value="1"/>
</dbReference>
<dbReference type="PANTHER" id="PTHR46774:SF3">
    <property type="entry name" value="CHROMATIN MODIFICATION-RELATED PROTEIN EAF1 A-RELATED"/>
    <property type="match status" value="1"/>
</dbReference>
<proteinExistence type="predicted"/>
<dbReference type="EMBL" id="HBHY01011844">
    <property type="protein sequence ID" value="CAE0139979.1"/>
    <property type="molecule type" value="Transcribed_RNA"/>
</dbReference>
<accession>A0A7S3BMK4</accession>
<evidence type="ECO:0000313" key="3">
    <source>
        <dbReference type="EMBL" id="CAE0139979.1"/>
    </source>
</evidence>
<dbReference type="InterPro" id="IPR001005">
    <property type="entry name" value="SANT/Myb"/>
</dbReference>